<protein>
    <recommendedName>
        <fullName evidence="5">MORN variant repeat protein</fullName>
    </recommendedName>
</protein>
<keyword evidence="4" id="KW-1185">Reference proteome</keyword>
<dbReference type="HOGENOM" id="CLU_1145940_0_0_7"/>
<proteinExistence type="predicted"/>
<feature type="chain" id="PRO_5003010474" description="MORN variant repeat protein" evidence="2">
    <location>
        <begin position="36"/>
        <end position="242"/>
    </location>
</feature>
<dbReference type="Gene3D" id="2.20.110.10">
    <property type="entry name" value="Histone H3 K4-specific methyltransferase SET7/9 N-terminal domain"/>
    <property type="match status" value="1"/>
</dbReference>
<dbReference type="EMBL" id="CP001804">
    <property type="protein sequence ID" value="ACY15821.1"/>
    <property type="molecule type" value="Genomic_DNA"/>
</dbReference>
<sequence length="242" mass="25302">MAFRTRRDARTAPPPAATSRALLLPLLAIPLAACGGAPPPPAEQPAEEQAPVEDSGPPELGWGAWWEQGDSACPPGGVIRQMQKLVACVQLSGPGGRPVPTGPGTGFHDSGSKAAEGSFAQGQQHGVWVYWDEGGGVLKRERYDHGVLHDLEYIGAEQSYEEAMRLLCNSVSLSGAARVRDPDAAFAINAGWLKEHIENPEAGDLLSSLGADDASTVQARLQQAVSAAGITRCPLLTPDSGP</sequence>
<dbReference type="RefSeq" id="WP_012828421.1">
    <property type="nucleotide sequence ID" value="NC_013440.1"/>
</dbReference>
<feature type="region of interest" description="Disordered" evidence="1">
    <location>
        <begin position="94"/>
        <end position="118"/>
    </location>
</feature>
<gene>
    <name evidence="3" type="ordered locus">Hoch_3319</name>
</gene>
<name>D0LTX7_HALO1</name>
<dbReference type="Proteomes" id="UP000001880">
    <property type="component" value="Chromosome"/>
</dbReference>
<dbReference type="OrthoDB" id="703600at2"/>
<evidence type="ECO:0000313" key="4">
    <source>
        <dbReference type="Proteomes" id="UP000001880"/>
    </source>
</evidence>
<feature type="region of interest" description="Disordered" evidence="1">
    <location>
        <begin position="35"/>
        <end position="67"/>
    </location>
</feature>
<accession>D0LTX7</accession>
<evidence type="ECO:0000256" key="2">
    <source>
        <dbReference type="SAM" id="SignalP"/>
    </source>
</evidence>
<dbReference type="SUPFAM" id="SSF82185">
    <property type="entry name" value="Histone H3 K4-specific methyltransferase SET7/9 N-terminal domain"/>
    <property type="match status" value="1"/>
</dbReference>
<feature type="signal peptide" evidence="2">
    <location>
        <begin position="1"/>
        <end position="35"/>
    </location>
</feature>
<keyword evidence="2" id="KW-0732">Signal</keyword>
<evidence type="ECO:0008006" key="5">
    <source>
        <dbReference type="Google" id="ProtNLM"/>
    </source>
</evidence>
<reference evidence="3 4" key="1">
    <citation type="journal article" date="2010" name="Stand. Genomic Sci.">
        <title>Complete genome sequence of Haliangium ochraceum type strain (SMP-2).</title>
        <authorList>
            <consortium name="US DOE Joint Genome Institute (JGI-PGF)"/>
            <person name="Ivanova N."/>
            <person name="Daum C."/>
            <person name="Lang E."/>
            <person name="Abt B."/>
            <person name="Kopitz M."/>
            <person name="Saunders E."/>
            <person name="Lapidus A."/>
            <person name="Lucas S."/>
            <person name="Glavina Del Rio T."/>
            <person name="Nolan M."/>
            <person name="Tice H."/>
            <person name="Copeland A."/>
            <person name="Cheng J.F."/>
            <person name="Chen F."/>
            <person name="Bruce D."/>
            <person name="Goodwin L."/>
            <person name="Pitluck S."/>
            <person name="Mavromatis K."/>
            <person name="Pati A."/>
            <person name="Mikhailova N."/>
            <person name="Chen A."/>
            <person name="Palaniappan K."/>
            <person name="Land M."/>
            <person name="Hauser L."/>
            <person name="Chang Y.J."/>
            <person name="Jeffries C.D."/>
            <person name="Detter J.C."/>
            <person name="Brettin T."/>
            <person name="Rohde M."/>
            <person name="Goker M."/>
            <person name="Bristow J."/>
            <person name="Markowitz V."/>
            <person name="Eisen J.A."/>
            <person name="Hugenholtz P."/>
            <person name="Kyrpides N.C."/>
            <person name="Klenk H.P."/>
        </authorList>
    </citation>
    <scope>NUCLEOTIDE SEQUENCE [LARGE SCALE GENOMIC DNA]</scope>
    <source>
        <strain evidence="4">DSM 14365 / CIP 107738 / JCM 11303 / AJ 13395 / SMP-2</strain>
    </source>
</reference>
<evidence type="ECO:0000313" key="3">
    <source>
        <dbReference type="EMBL" id="ACY15821.1"/>
    </source>
</evidence>
<organism evidence="3 4">
    <name type="scientific">Haliangium ochraceum (strain DSM 14365 / JCM 11303 / SMP-2)</name>
    <dbReference type="NCBI Taxonomy" id="502025"/>
    <lineage>
        <taxon>Bacteria</taxon>
        <taxon>Pseudomonadati</taxon>
        <taxon>Myxococcota</taxon>
        <taxon>Polyangia</taxon>
        <taxon>Haliangiales</taxon>
        <taxon>Kofleriaceae</taxon>
        <taxon>Haliangium</taxon>
    </lineage>
</organism>
<dbReference type="STRING" id="502025.Hoch_3319"/>
<dbReference type="eggNOG" id="COG2849">
    <property type="taxonomic scope" value="Bacteria"/>
</dbReference>
<dbReference type="KEGG" id="hoh:Hoch_3319"/>
<evidence type="ECO:0000256" key="1">
    <source>
        <dbReference type="SAM" id="MobiDB-lite"/>
    </source>
</evidence>
<dbReference type="AlphaFoldDB" id="D0LTX7"/>